<dbReference type="Pfam" id="PF01401">
    <property type="entry name" value="Peptidase_M2"/>
    <property type="match status" value="1"/>
</dbReference>
<dbReference type="GO" id="GO:0008241">
    <property type="term" value="F:peptidyl-dipeptidase activity"/>
    <property type="evidence" value="ECO:0007669"/>
    <property type="project" value="InterPro"/>
</dbReference>
<gene>
    <name evidence="6" type="ORF">NQ314_012778</name>
</gene>
<keyword evidence="3" id="KW-1015">Disulfide bond</keyword>
<protein>
    <submittedName>
        <fullName evidence="6">Uncharacterized protein</fullName>
    </submittedName>
</protein>
<sequence length="76" mass="9198">MTGSKKISADSILEYFEPLYNFLKTENKKYEHYFYKYPEPEINICNLEWDERLLQNFKISRGPAFACIQKYIGWCE</sequence>
<dbReference type="AlphaFoldDB" id="A0AAV8XAP3"/>
<evidence type="ECO:0000313" key="6">
    <source>
        <dbReference type="EMBL" id="KAJ8935486.1"/>
    </source>
</evidence>
<dbReference type="GO" id="GO:0008237">
    <property type="term" value="F:metallopeptidase activity"/>
    <property type="evidence" value="ECO:0007669"/>
    <property type="project" value="InterPro"/>
</dbReference>
<keyword evidence="7" id="KW-1185">Reference proteome</keyword>
<evidence type="ECO:0000256" key="1">
    <source>
        <dbReference type="ARBA" id="ARBA00008139"/>
    </source>
</evidence>
<name>A0AAV8XAP3_9CUCU</name>
<dbReference type="GO" id="GO:0006508">
    <property type="term" value="P:proteolysis"/>
    <property type="evidence" value="ECO:0007669"/>
    <property type="project" value="InterPro"/>
</dbReference>
<keyword evidence="4" id="KW-0325">Glycoprotein</keyword>
<dbReference type="EMBL" id="JANEYF010003573">
    <property type="protein sequence ID" value="KAJ8935486.1"/>
    <property type="molecule type" value="Genomic_DNA"/>
</dbReference>
<organism evidence="6 7">
    <name type="scientific">Rhamnusium bicolor</name>
    <dbReference type="NCBI Taxonomy" id="1586634"/>
    <lineage>
        <taxon>Eukaryota</taxon>
        <taxon>Metazoa</taxon>
        <taxon>Ecdysozoa</taxon>
        <taxon>Arthropoda</taxon>
        <taxon>Hexapoda</taxon>
        <taxon>Insecta</taxon>
        <taxon>Pterygota</taxon>
        <taxon>Neoptera</taxon>
        <taxon>Endopterygota</taxon>
        <taxon>Coleoptera</taxon>
        <taxon>Polyphaga</taxon>
        <taxon>Cucujiformia</taxon>
        <taxon>Chrysomeloidea</taxon>
        <taxon>Cerambycidae</taxon>
        <taxon>Lepturinae</taxon>
        <taxon>Rhagiini</taxon>
        <taxon>Rhamnusium</taxon>
    </lineage>
</organism>
<dbReference type="Proteomes" id="UP001162156">
    <property type="component" value="Unassembled WGS sequence"/>
</dbReference>
<evidence type="ECO:0000256" key="2">
    <source>
        <dbReference type="ARBA" id="ARBA00022729"/>
    </source>
</evidence>
<evidence type="ECO:0000256" key="3">
    <source>
        <dbReference type="ARBA" id="ARBA00023157"/>
    </source>
</evidence>
<keyword evidence="2" id="KW-0732">Signal</keyword>
<reference evidence="6" key="1">
    <citation type="journal article" date="2023" name="Insect Mol. Biol.">
        <title>Genome sequencing provides insights into the evolution of gene families encoding plant cell wall-degrading enzymes in longhorned beetles.</title>
        <authorList>
            <person name="Shin N.R."/>
            <person name="Okamura Y."/>
            <person name="Kirsch R."/>
            <person name="Pauchet Y."/>
        </authorList>
    </citation>
    <scope>NUCLEOTIDE SEQUENCE</scope>
    <source>
        <strain evidence="6">RBIC_L_NR</strain>
    </source>
</reference>
<dbReference type="InterPro" id="IPR001548">
    <property type="entry name" value="Peptidase_M2"/>
</dbReference>
<dbReference type="GO" id="GO:0016020">
    <property type="term" value="C:membrane"/>
    <property type="evidence" value="ECO:0007669"/>
    <property type="project" value="InterPro"/>
</dbReference>
<comment type="similarity">
    <text evidence="1 5">Belongs to the peptidase M2 family.</text>
</comment>
<accession>A0AAV8XAP3</accession>
<comment type="caution">
    <text evidence="5">Lacks conserved residue(s) required for the propagation of feature annotation.</text>
</comment>
<evidence type="ECO:0000256" key="4">
    <source>
        <dbReference type="ARBA" id="ARBA00023180"/>
    </source>
</evidence>
<evidence type="ECO:0000313" key="7">
    <source>
        <dbReference type="Proteomes" id="UP001162156"/>
    </source>
</evidence>
<comment type="caution">
    <text evidence="6">The sequence shown here is derived from an EMBL/GenBank/DDBJ whole genome shotgun (WGS) entry which is preliminary data.</text>
</comment>
<dbReference type="SUPFAM" id="SSF55486">
    <property type="entry name" value="Metalloproteases ('zincins'), catalytic domain"/>
    <property type="match status" value="1"/>
</dbReference>
<dbReference type="PROSITE" id="PS52011">
    <property type="entry name" value="PEPTIDASE_M2"/>
    <property type="match status" value="1"/>
</dbReference>
<evidence type="ECO:0000256" key="5">
    <source>
        <dbReference type="PROSITE-ProRule" id="PRU01355"/>
    </source>
</evidence>
<proteinExistence type="inferred from homology"/>